<keyword evidence="3" id="KW-0808">Transferase</keyword>
<feature type="active site" description="Nucleophile and sulfur donor" evidence="1">
    <location>
        <position position="180"/>
    </location>
</feature>
<dbReference type="CDD" id="cd01990">
    <property type="entry name" value="LarE-like"/>
    <property type="match status" value="1"/>
</dbReference>
<dbReference type="Gene3D" id="3.40.50.620">
    <property type="entry name" value="HUPs"/>
    <property type="match status" value="1"/>
</dbReference>
<dbReference type="NCBIfam" id="TIGR00268">
    <property type="entry name" value="ATP-dependent sacrificial sulfur transferase LarE"/>
    <property type="match status" value="1"/>
</dbReference>
<dbReference type="InterPro" id="IPR022310">
    <property type="entry name" value="NAD/GMP_synthase"/>
</dbReference>
<evidence type="ECO:0000313" key="4">
    <source>
        <dbReference type="Proteomes" id="UP000280960"/>
    </source>
</evidence>
<evidence type="ECO:0000256" key="1">
    <source>
        <dbReference type="PIRSR" id="PIRSR006661-1"/>
    </source>
</evidence>
<dbReference type="PIRSF" id="PIRSF006661">
    <property type="entry name" value="PP-lp_UCP006661"/>
    <property type="match status" value="1"/>
</dbReference>
<dbReference type="PANTHER" id="PTHR43169">
    <property type="entry name" value="EXSB FAMILY PROTEIN"/>
    <property type="match status" value="1"/>
</dbReference>
<dbReference type="Pfam" id="PF02540">
    <property type="entry name" value="NAD_synthase"/>
    <property type="match status" value="1"/>
</dbReference>
<dbReference type="PROSITE" id="PS51360">
    <property type="entry name" value="PLUS3"/>
    <property type="match status" value="1"/>
</dbReference>
<dbReference type="Proteomes" id="UP000280960">
    <property type="component" value="Chromosome"/>
</dbReference>
<evidence type="ECO:0000259" key="2">
    <source>
        <dbReference type="PROSITE" id="PS51360"/>
    </source>
</evidence>
<gene>
    <name evidence="3" type="primary">larE</name>
    <name evidence="3" type="ORF">D2962_13635</name>
</gene>
<feature type="domain" description="Plus3" evidence="2">
    <location>
        <begin position="1"/>
        <end position="19"/>
    </location>
</feature>
<dbReference type="InterPro" id="IPR052188">
    <property type="entry name" value="Ni-pincer_cofactor_biosynth"/>
</dbReference>
<name>A0A3G2R8Z5_9FIRM</name>
<dbReference type="GO" id="GO:0006163">
    <property type="term" value="P:purine nucleotide metabolic process"/>
    <property type="evidence" value="ECO:0007669"/>
    <property type="project" value="UniProtKB-ARBA"/>
</dbReference>
<dbReference type="RefSeq" id="WP_122015294.1">
    <property type="nucleotide sequence ID" value="NZ_CP033169.1"/>
</dbReference>
<dbReference type="AlphaFoldDB" id="A0A3G2R8Z5"/>
<dbReference type="GO" id="GO:0003677">
    <property type="term" value="F:DNA binding"/>
    <property type="evidence" value="ECO:0007669"/>
    <property type="project" value="InterPro"/>
</dbReference>
<dbReference type="InterPro" id="IPR004343">
    <property type="entry name" value="Plus-3_dom"/>
</dbReference>
<dbReference type="PANTHER" id="PTHR43169:SF2">
    <property type="entry name" value="NAD_GMP SYNTHASE DOMAIN-CONTAINING PROTEIN"/>
    <property type="match status" value="1"/>
</dbReference>
<dbReference type="EMBL" id="CP033169">
    <property type="protein sequence ID" value="AYO31498.1"/>
    <property type="molecule type" value="Genomic_DNA"/>
</dbReference>
<dbReference type="GO" id="GO:0016783">
    <property type="term" value="F:sulfurtransferase activity"/>
    <property type="evidence" value="ECO:0007669"/>
    <property type="project" value="InterPro"/>
</dbReference>
<keyword evidence="4" id="KW-1185">Reference proteome</keyword>
<dbReference type="KEGG" id="bacg:D2962_13635"/>
<protein>
    <submittedName>
        <fullName evidence="3">ATP-dependent sacrificial sulfur transferase LarE</fullName>
    </submittedName>
</protein>
<dbReference type="InterPro" id="IPR005232">
    <property type="entry name" value="LarE"/>
</dbReference>
<accession>A0A3G2R8Z5</accession>
<evidence type="ECO:0000313" key="3">
    <source>
        <dbReference type="EMBL" id="AYO31498.1"/>
    </source>
</evidence>
<organism evidence="3 4">
    <name type="scientific">Biomaibacter acetigenes</name>
    <dbReference type="NCBI Taxonomy" id="2316383"/>
    <lineage>
        <taxon>Bacteria</taxon>
        <taxon>Bacillati</taxon>
        <taxon>Bacillota</taxon>
        <taxon>Clostridia</taxon>
        <taxon>Thermosediminibacterales</taxon>
        <taxon>Tepidanaerobacteraceae</taxon>
        <taxon>Biomaibacter</taxon>
    </lineage>
</organism>
<proteinExistence type="predicted"/>
<reference evidence="3 4" key="1">
    <citation type="submission" date="2018-10" db="EMBL/GenBank/DDBJ databases">
        <authorList>
            <person name="Zhang X."/>
        </authorList>
    </citation>
    <scope>NUCLEOTIDE SEQUENCE [LARGE SCALE GENOMIC DNA]</scope>
    <source>
        <strain evidence="3 4">SK-G1</strain>
    </source>
</reference>
<sequence>MPTEQDLEQKLQQLKSVIKGLTSVLVAFSGGVDSTFLLKVCLDTLGSDNVLAVTAKSATYPERELQDAVRLAGMLGARHKIIESEELDIPGFSDNPPERCYYCKKELFGKLLDIARQEGLNFVVDGSNFDDTADFRPGMRAVRELGVRSPLKESGITKDDIRALSKKMGLPTWDKPSFACLSSRFPYGEKITKEKLNRVARAEEVLRNAGFSQYRVRSHRDIARIEVEPGEMSRFFDRDLREQVAQKIKQAGFSYVTLDLLGYRTGSMNEVLKEGEKAAWIN</sequence>
<dbReference type="SUPFAM" id="SSF52402">
    <property type="entry name" value="Adenine nucleotide alpha hydrolases-like"/>
    <property type="match status" value="1"/>
</dbReference>
<dbReference type="InterPro" id="IPR014729">
    <property type="entry name" value="Rossmann-like_a/b/a_fold"/>
</dbReference>